<accession>A0AA36G813</accession>
<gene>
    <name evidence="1" type="ORF">MSPICULIGERA_LOCUS21366</name>
</gene>
<dbReference type="Proteomes" id="UP001177023">
    <property type="component" value="Unassembled WGS sequence"/>
</dbReference>
<dbReference type="EMBL" id="CATQJA010002665">
    <property type="protein sequence ID" value="CAJ0583278.1"/>
    <property type="molecule type" value="Genomic_DNA"/>
</dbReference>
<sequence length="245" mass="28164">MRQPHVMGSGIYFQSHLYFSHMRAKLLDLMIPSEYAVKEAEAIIKKKDLDGPVYCVHARRGDFLKAPHPQASEANFTRYATKWLLKKSKLFKYLLIIEIDVGDKPATVLFFSNDPVWMDAVFADVLFKANRTQLGYKYENIHYITPNTTSAFITLVLSRLYCDNVLVTAPASTFAWYMGFLANNGSGNVYLSETFAKSDGGLEKELIPSEFFLSNWIPLRRHDNDNFEKIQISEMRPFIPATQRR</sequence>
<protein>
    <recommendedName>
        <fullName evidence="3">L-Fucosyltransferase</fullName>
    </recommendedName>
</protein>
<dbReference type="InterPro" id="IPR052501">
    <property type="entry name" value="Alpha-1-2_FucT"/>
</dbReference>
<evidence type="ECO:0000313" key="1">
    <source>
        <dbReference type="EMBL" id="CAJ0583278.1"/>
    </source>
</evidence>
<organism evidence="1 2">
    <name type="scientific">Mesorhabditis spiculigera</name>
    <dbReference type="NCBI Taxonomy" id="96644"/>
    <lineage>
        <taxon>Eukaryota</taxon>
        <taxon>Metazoa</taxon>
        <taxon>Ecdysozoa</taxon>
        <taxon>Nematoda</taxon>
        <taxon>Chromadorea</taxon>
        <taxon>Rhabditida</taxon>
        <taxon>Rhabditina</taxon>
        <taxon>Rhabditomorpha</taxon>
        <taxon>Rhabditoidea</taxon>
        <taxon>Rhabditidae</taxon>
        <taxon>Mesorhabditinae</taxon>
        <taxon>Mesorhabditis</taxon>
    </lineage>
</organism>
<reference evidence="1" key="1">
    <citation type="submission" date="2023-06" db="EMBL/GenBank/DDBJ databases">
        <authorList>
            <person name="Delattre M."/>
        </authorList>
    </citation>
    <scope>NUCLEOTIDE SEQUENCE</scope>
    <source>
        <strain evidence="1">AF72</strain>
    </source>
</reference>
<proteinExistence type="predicted"/>
<dbReference type="PANTHER" id="PTHR22898:SF14">
    <property type="entry name" value="L-FUCOSYLTRANSFERASE"/>
    <property type="match status" value="1"/>
</dbReference>
<keyword evidence="2" id="KW-1185">Reference proteome</keyword>
<evidence type="ECO:0008006" key="3">
    <source>
        <dbReference type="Google" id="ProtNLM"/>
    </source>
</evidence>
<comment type="caution">
    <text evidence="1">The sequence shown here is derived from an EMBL/GenBank/DDBJ whole genome shotgun (WGS) entry which is preliminary data.</text>
</comment>
<name>A0AA36G813_9BILA</name>
<dbReference type="AlphaFoldDB" id="A0AA36G813"/>
<feature type="non-terminal residue" evidence="1">
    <location>
        <position position="1"/>
    </location>
</feature>
<evidence type="ECO:0000313" key="2">
    <source>
        <dbReference type="Proteomes" id="UP001177023"/>
    </source>
</evidence>
<dbReference type="PANTHER" id="PTHR22898">
    <property type="entry name" value="UNCHARACTERIZED GLYCOSOL TRANSFERASE-RELATED"/>
    <property type="match status" value="1"/>
</dbReference>